<dbReference type="AlphaFoldDB" id="A0AAV5S5D5"/>
<feature type="compositionally biased region" description="Basic and acidic residues" evidence="1">
    <location>
        <begin position="88"/>
        <end position="103"/>
    </location>
</feature>
<feature type="compositionally biased region" description="Basic and acidic residues" evidence="1">
    <location>
        <begin position="37"/>
        <end position="46"/>
    </location>
</feature>
<feature type="compositionally biased region" description="Basic and acidic residues" evidence="1">
    <location>
        <begin position="1"/>
        <end position="12"/>
    </location>
</feature>
<name>A0AAV5S5D5_MAUHU</name>
<evidence type="ECO:0000313" key="2">
    <source>
        <dbReference type="EMBL" id="GMM58895.1"/>
    </source>
</evidence>
<feature type="region of interest" description="Disordered" evidence="1">
    <location>
        <begin position="1"/>
        <end position="145"/>
    </location>
</feature>
<gene>
    <name evidence="2" type="ORF">DAKH74_055120</name>
</gene>
<feature type="compositionally biased region" description="Polar residues" evidence="1">
    <location>
        <begin position="171"/>
        <end position="190"/>
    </location>
</feature>
<proteinExistence type="predicted"/>
<keyword evidence="3" id="KW-1185">Reference proteome</keyword>
<organism evidence="2 3">
    <name type="scientific">Maudiozyma humilis</name>
    <name type="common">Sour dough yeast</name>
    <name type="synonym">Kazachstania humilis</name>
    <dbReference type="NCBI Taxonomy" id="51915"/>
    <lineage>
        <taxon>Eukaryota</taxon>
        <taxon>Fungi</taxon>
        <taxon>Dikarya</taxon>
        <taxon>Ascomycota</taxon>
        <taxon>Saccharomycotina</taxon>
        <taxon>Saccharomycetes</taxon>
        <taxon>Saccharomycetales</taxon>
        <taxon>Saccharomycetaceae</taxon>
        <taxon>Maudiozyma</taxon>
    </lineage>
</organism>
<comment type="caution">
    <text evidence="2">The sequence shown here is derived from an EMBL/GenBank/DDBJ whole genome shotgun (WGS) entry which is preliminary data.</text>
</comment>
<feature type="region of interest" description="Disordered" evidence="1">
    <location>
        <begin position="171"/>
        <end position="219"/>
    </location>
</feature>
<sequence>MSRKDPQKKSGETAETGAKSRGVRKGKGGESSVARRSSGDSGERSKQQTRSSSDNGARPKQTRGRPKTESADGVKGPVQHKNIGSIDSGKRDSVSQRRRDTLAKEQPSQGRRPRHGSTGQTPGNSTRKQASVMVDQQMQTDPPLSTSIRHMFTTPARDHSSFEQLYPSLSPNYSPWNSGRKSSVYESPNEQLRRWSGETAVQTESDAEEDPLYTPLHSRKPSLRDNDRLFLDSFSDTGADTYSRSMSERELQILEASAVLDTLCREIDSPPPKLLPPFSRQDAPASGGWLDVPACCPSVQA</sequence>
<accession>A0AAV5S5D5</accession>
<evidence type="ECO:0000256" key="1">
    <source>
        <dbReference type="SAM" id="MobiDB-lite"/>
    </source>
</evidence>
<dbReference type="EMBL" id="BTGD01000025">
    <property type="protein sequence ID" value="GMM58895.1"/>
    <property type="molecule type" value="Genomic_DNA"/>
</dbReference>
<protein>
    <submittedName>
        <fullName evidence="2">Uncharacterized protein</fullName>
    </submittedName>
</protein>
<dbReference type="Proteomes" id="UP001377567">
    <property type="component" value="Unassembled WGS sequence"/>
</dbReference>
<feature type="compositionally biased region" description="Polar residues" evidence="1">
    <location>
        <begin position="117"/>
        <end position="145"/>
    </location>
</feature>
<reference evidence="2 3" key="1">
    <citation type="journal article" date="2023" name="Elife">
        <title>Identification of key yeast species and microbe-microbe interactions impacting larval growth of Drosophila in the wild.</title>
        <authorList>
            <person name="Mure A."/>
            <person name="Sugiura Y."/>
            <person name="Maeda R."/>
            <person name="Honda K."/>
            <person name="Sakurai N."/>
            <person name="Takahashi Y."/>
            <person name="Watada M."/>
            <person name="Katoh T."/>
            <person name="Gotoh A."/>
            <person name="Gotoh Y."/>
            <person name="Taniguchi I."/>
            <person name="Nakamura K."/>
            <person name="Hayashi T."/>
            <person name="Katayama T."/>
            <person name="Uemura T."/>
            <person name="Hattori Y."/>
        </authorList>
    </citation>
    <scope>NUCLEOTIDE SEQUENCE [LARGE SCALE GENOMIC DNA]</scope>
    <source>
        <strain evidence="2 3">KH-74</strain>
    </source>
</reference>
<evidence type="ECO:0000313" key="3">
    <source>
        <dbReference type="Proteomes" id="UP001377567"/>
    </source>
</evidence>